<dbReference type="GO" id="GO:0016853">
    <property type="term" value="F:isomerase activity"/>
    <property type="evidence" value="ECO:0007669"/>
    <property type="project" value="UniProtKB-KW"/>
</dbReference>
<dbReference type="GO" id="GO:0030313">
    <property type="term" value="C:cell envelope"/>
    <property type="evidence" value="ECO:0007669"/>
    <property type="project" value="UniProtKB-SubCell"/>
</dbReference>
<dbReference type="GO" id="GO:0005576">
    <property type="term" value="C:extracellular region"/>
    <property type="evidence" value="ECO:0007669"/>
    <property type="project" value="UniProtKB-SubCell"/>
</dbReference>
<dbReference type="InterPro" id="IPR036249">
    <property type="entry name" value="Thioredoxin-like_sf"/>
</dbReference>
<evidence type="ECO:0000256" key="3">
    <source>
        <dbReference type="ARBA" id="ARBA00008987"/>
    </source>
</evidence>
<name>A0A7Y9J8P5_9PSEU</name>
<dbReference type="Gene3D" id="3.40.30.10">
    <property type="entry name" value="Glutaredoxin"/>
    <property type="match status" value="1"/>
</dbReference>
<sequence length="167" mass="17385">MMRLVRALVLSVAALALVAGCSSSPGAVSSSSPPSGADSLSFSSTTLDGAPFDGKSLAGKPVVMWFWAPWCPTCNAEAPGVARIAAQHPGVTFIGVAALDQVPAMKAFQARYGLNFTQLADTDTSVWRHFGVTQQPAYAFIAPSGAVQVVKNGLSEEDLTQRLSNLT</sequence>
<feature type="chain" id="PRO_5039608375" description="Soluble secreted antigen MPT53" evidence="9">
    <location>
        <begin position="28"/>
        <end position="167"/>
    </location>
</feature>
<dbReference type="GO" id="GO:0017004">
    <property type="term" value="P:cytochrome complex assembly"/>
    <property type="evidence" value="ECO:0007669"/>
    <property type="project" value="UniProtKB-KW"/>
</dbReference>
<reference evidence="11 12" key="1">
    <citation type="submission" date="2020-07" db="EMBL/GenBank/DDBJ databases">
        <title>Sequencing the genomes of 1000 actinobacteria strains.</title>
        <authorList>
            <person name="Klenk H.-P."/>
        </authorList>
    </citation>
    <scope>NUCLEOTIDE SEQUENCE [LARGE SCALE GENOMIC DNA]</scope>
    <source>
        <strain evidence="11 12">DSM 45772</strain>
    </source>
</reference>
<dbReference type="Pfam" id="PF08534">
    <property type="entry name" value="Redoxin"/>
    <property type="match status" value="1"/>
</dbReference>
<organism evidence="11 12">
    <name type="scientific">Actinomycetospora corticicola</name>
    <dbReference type="NCBI Taxonomy" id="663602"/>
    <lineage>
        <taxon>Bacteria</taxon>
        <taxon>Bacillati</taxon>
        <taxon>Actinomycetota</taxon>
        <taxon>Actinomycetes</taxon>
        <taxon>Pseudonocardiales</taxon>
        <taxon>Pseudonocardiaceae</taxon>
        <taxon>Actinomycetospora</taxon>
    </lineage>
</organism>
<comment type="subcellular location">
    <subcellularLocation>
        <location evidence="1">Cell envelope</location>
    </subcellularLocation>
    <subcellularLocation>
        <location evidence="2">Secreted</location>
    </subcellularLocation>
</comment>
<evidence type="ECO:0000256" key="8">
    <source>
        <dbReference type="ARBA" id="ARBA00067724"/>
    </source>
</evidence>
<evidence type="ECO:0000259" key="10">
    <source>
        <dbReference type="PROSITE" id="PS51352"/>
    </source>
</evidence>
<evidence type="ECO:0000256" key="9">
    <source>
        <dbReference type="SAM" id="SignalP"/>
    </source>
</evidence>
<evidence type="ECO:0000256" key="4">
    <source>
        <dbReference type="ARBA" id="ARBA00022525"/>
    </source>
</evidence>
<dbReference type="Proteomes" id="UP000535890">
    <property type="component" value="Unassembled WGS sequence"/>
</dbReference>
<dbReference type="PANTHER" id="PTHR42852">
    <property type="entry name" value="THIOL:DISULFIDE INTERCHANGE PROTEIN DSBE"/>
    <property type="match status" value="1"/>
</dbReference>
<evidence type="ECO:0000256" key="2">
    <source>
        <dbReference type="ARBA" id="ARBA00004613"/>
    </source>
</evidence>
<feature type="domain" description="Thioredoxin" evidence="10">
    <location>
        <begin position="33"/>
        <end position="167"/>
    </location>
</feature>
<dbReference type="InterPro" id="IPR013740">
    <property type="entry name" value="Redoxin"/>
</dbReference>
<dbReference type="InterPro" id="IPR017937">
    <property type="entry name" value="Thioredoxin_CS"/>
</dbReference>
<gene>
    <name evidence="11" type="ORF">BJ983_005904</name>
</gene>
<dbReference type="CDD" id="cd03011">
    <property type="entry name" value="TlpA_like_ScsD_MtbDsbE"/>
    <property type="match status" value="1"/>
</dbReference>
<protein>
    <recommendedName>
        <fullName evidence="8">Soluble secreted antigen MPT53</fullName>
    </recommendedName>
</protein>
<evidence type="ECO:0000256" key="6">
    <source>
        <dbReference type="ARBA" id="ARBA00022748"/>
    </source>
</evidence>
<evidence type="ECO:0000256" key="5">
    <source>
        <dbReference type="ARBA" id="ARBA00022729"/>
    </source>
</evidence>
<comment type="caution">
    <text evidence="11">The sequence shown here is derived from an EMBL/GenBank/DDBJ whole genome shotgun (WGS) entry which is preliminary data.</text>
</comment>
<dbReference type="PANTHER" id="PTHR42852:SF17">
    <property type="entry name" value="THIOREDOXIN-LIKE PROTEIN HI_1115"/>
    <property type="match status" value="1"/>
</dbReference>
<comment type="similarity">
    <text evidence="3">Belongs to the thioredoxin family.</text>
</comment>
<keyword evidence="5 9" id="KW-0732">Signal</keyword>
<comment type="function">
    <text evidence="7">Disulfide oxidoreductase that catalyzes the oxidation of reduced, unfolded secreted proteins to form disulfide bonds. Despite a weak homology to thioredoxin this cannot serve as a substrate for thioredoxin reductase.</text>
</comment>
<evidence type="ECO:0000313" key="11">
    <source>
        <dbReference type="EMBL" id="NYD39802.1"/>
    </source>
</evidence>
<keyword evidence="6" id="KW-0201">Cytochrome c-type biogenesis</keyword>
<evidence type="ECO:0000256" key="1">
    <source>
        <dbReference type="ARBA" id="ARBA00004196"/>
    </source>
</evidence>
<keyword evidence="12" id="KW-1185">Reference proteome</keyword>
<dbReference type="FunFam" id="3.40.30.10:FF:000238">
    <property type="entry name" value="Soluble secreted antigen Mpt53"/>
    <property type="match status" value="1"/>
</dbReference>
<dbReference type="GO" id="GO:0016491">
    <property type="term" value="F:oxidoreductase activity"/>
    <property type="evidence" value="ECO:0007669"/>
    <property type="project" value="InterPro"/>
</dbReference>
<proteinExistence type="inferred from homology"/>
<keyword evidence="4" id="KW-0964">Secreted</keyword>
<dbReference type="InterPro" id="IPR013766">
    <property type="entry name" value="Thioredoxin_domain"/>
</dbReference>
<dbReference type="SUPFAM" id="SSF52833">
    <property type="entry name" value="Thioredoxin-like"/>
    <property type="match status" value="1"/>
</dbReference>
<keyword evidence="11" id="KW-0413">Isomerase</keyword>
<dbReference type="EMBL" id="JACCBN010000001">
    <property type="protein sequence ID" value="NYD39802.1"/>
    <property type="molecule type" value="Genomic_DNA"/>
</dbReference>
<dbReference type="PROSITE" id="PS51257">
    <property type="entry name" value="PROKAR_LIPOPROTEIN"/>
    <property type="match status" value="1"/>
</dbReference>
<dbReference type="InterPro" id="IPR050553">
    <property type="entry name" value="Thioredoxin_ResA/DsbE_sf"/>
</dbReference>
<dbReference type="AlphaFoldDB" id="A0A7Y9J8P5"/>
<dbReference type="PROSITE" id="PS51352">
    <property type="entry name" value="THIOREDOXIN_2"/>
    <property type="match status" value="1"/>
</dbReference>
<dbReference type="PROSITE" id="PS00194">
    <property type="entry name" value="THIOREDOXIN_1"/>
    <property type="match status" value="1"/>
</dbReference>
<feature type="signal peptide" evidence="9">
    <location>
        <begin position="1"/>
        <end position="27"/>
    </location>
</feature>
<accession>A0A7Y9J8P5</accession>
<evidence type="ECO:0000256" key="7">
    <source>
        <dbReference type="ARBA" id="ARBA00055273"/>
    </source>
</evidence>
<evidence type="ECO:0000313" key="12">
    <source>
        <dbReference type="Proteomes" id="UP000535890"/>
    </source>
</evidence>